<keyword evidence="2" id="KW-0433">Leucine-rich repeat</keyword>
<dbReference type="Pfam" id="PF08263">
    <property type="entry name" value="LRRNT_2"/>
    <property type="match status" value="1"/>
</dbReference>
<evidence type="ECO:0000259" key="15">
    <source>
        <dbReference type="PROSITE" id="PS50011"/>
    </source>
</evidence>
<keyword evidence="8 13" id="KW-1133">Transmembrane helix</keyword>
<evidence type="ECO:0000256" key="10">
    <source>
        <dbReference type="ARBA" id="ARBA00023180"/>
    </source>
</evidence>
<evidence type="ECO:0000256" key="1">
    <source>
        <dbReference type="ARBA" id="ARBA00004162"/>
    </source>
</evidence>
<dbReference type="InterPro" id="IPR046959">
    <property type="entry name" value="PRK1-6/SRF4-like"/>
</dbReference>
<dbReference type="Pfam" id="PF13855">
    <property type="entry name" value="LRR_8"/>
    <property type="match status" value="1"/>
</dbReference>
<dbReference type="Gene3D" id="1.10.510.10">
    <property type="entry name" value="Transferase(Phosphotransferase) domain 1"/>
    <property type="match status" value="1"/>
</dbReference>
<dbReference type="GO" id="GO:0005886">
    <property type="term" value="C:plasma membrane"/>
    <property type="evidence" value="ECO:0007669"/>
    <property type="project" value="UniProtKB-SubCell"/>
</dbReference>
<feature type="chain" id="PRO_5043046491" evidence="14">
    <location>
        <begin position="25"/>
        <end position="655"/>
    </location>
</feature>
<evidence type="ECO:0000256" key="14">
    <source>
        <dbReference type="SAM" id="SignalP"/>
    </source>
</evidence>
<evidence type="ECO:0000256" key="13">
    <source>
        <dbReference type="SAM" id="Phobius"/>
    </source>
</evidence>
<feature type="compositionally biased region" description="Low complexity" evidence="12">
    <location>
        <begin position="288"/>
        <end position="297"/>
    </location>
</feature>
<dbReference type="InterPro" id="IPR011009">
    <property type="entry name" value="Kinase-like_dom_sf"/>
</dbReference>
<keyword evidence="4 14" id="KW-0732">Signal</keyword>
<dbReference type="PANTHER" id="PTHR48007:SF49">
    <property type="entry name" value="OS08G0521200 PROTEIN"/>
    <property type="match status" value="1"/>
</dbReference>
<dbReference type="GO" id="GO:0004672">
    <property type="term" value="F:protein kinase activity"/>
    <property type="evidence" value="ECO:0007669"/>
    <property type="project" value="InterPro"/>
</dbReference>
<dbReference type="GO" id="GO:0005524">
    <property type="term" value="F:ATP binding"/>
    <property type="evidence" value="ECO:0007669"/>
    <property type="project" value="UniProtKB-UniRule"/>
</dbReference>
<evidence type="ECO:0000256" key="3">
    <source>
        <dbReference type="ARBA" id="ARBA00022692"/>
    </source>
</evidence>
<feature type="compositionally biased region" description="Basic and acidic residues" evidence="12">
    <location>
        <begin position="298"/>
        <end position="311"/>
    </location>
</feature>
<feature type="transmembrane region" description="Helical" evidence="13">
    <location>
        <begin position="256"/>
        <end position="276"/>
    </location>
</feature>
<dbReference type="AlphaFoldDB" id="A0AAQ3KRT6"/>
<evidence type="ECO:0000256" key="7">
    <source>
        <dbReference type="ARBA" id="ARBA00022840"/>
    </source>
</evidence>
<dbReference type="InterPro" id="IPR000719">
    <property type="entry name" value="Prot_kinase_dom"/>
</dbReference>
<dbReference type="FunFam" id="3.30.200.20:FF:000307">
    <property type="entry name" value="pollen receptor-like kinase 1"/>
    <property type="match status" value="1"/>
</dbReference>
<protein>
    <submittedName>
        <fullName evidence="16">Pollen receptor-like kinase 1</fullName>
    </submittedName>
</protein>
<evidence type="ECO:0000313" key="16">
    <source>
        <dbReference type="EMBL" id="WOL13833.1"/>
    </source>
</evidence>
<keyword evidence="10" id="KW-0325">Glycoprotein</keyword>
<evidence type="ECO:0000256" key="11">
    <source>
        <dbReference type="PROSITE-ProRule" id="PRU10141"/>
    </source>
</evidence>
<name>A0AAQ3KRT6_9LILI</name>
<evidence type="ECO:0000256" key="5">
    <source>
        <dbReference type="ARBA" id="ARBA00022737"/>
    </source>
</evidence>
<keyword evidence="16" id="KW-0418">Kinase</keyword>
<dbReference type="Gene3D" id="3.30.200.20">
    <property type="entry name" value="Phosphorylase Kinase, domain 1"/>
    <property type="match status" value="1"/>
</dbReference>
<dbReference type="SMART" id="SM00220">
    <property type="entry name" value="S_TKc"/>
    <property type="match status" value="1"/>
</dbReference>
<feature type="region of interest" description="Disordered" evidence="12">
    <location>
        <begin position="282"/>
        <end position="338"/>
    </location>
</feature>
<gene>
    <name evidence="16" type="ORF">Cni_G22613</name>
</gene>
<accession>A0AAQ3KRT6</accession>
<dbReference type="InterPro" id="IPR013210">
    <property type="entry name" value="LRR_N_plant-typ"/>
</dbReference>
<dbReference type="PROSITE" id="PS00107">
    <property type="entry name" value="PROTEIN_KINASE_ATP"/>
    <property type="match status" value="1"/>
</dbReference>
<keyword evidence="16" id="KW-0808">Transferase</keyword>
<feature type="region of interest" description="Disordered" evidence="12">
    <location>
        <begin position="634"/>
        <end position="655"/>
    </location>
</feature>
<feature type="signal peptide" evidence="14">
    <location>
        <begin position="1"/>
        <end position="24"/>
    </location>
</feature>
<keyword evidence="3 13" id="KW-0812">Transmembrane</keyword>
<feature type="domain" description="Protein kinase" evidence="15">
    <location>
        <begin position="358"/>
        <end position="633"/>
    </location>
</feature>
<evidence type="ECO:0000313" key="17">
    <source>
        <dbReference type="Proteomes" id="UP001327560"/>
    </source>
</evidence>
<keyword evidence="9 13" id="KW-0472">Membrane</keyword>
<evidence type="ECO:0000256" key="12">
    <source>
        <dbReference type="SAM" id="MobiDB-lite"/>
    </source>
</evidence>
<comment type="subcellular location">
    <subcellularLocation>
        <location evidence="1">Cell membrane</location>
        <topology evidence="1">Single-pass membrane protein</topology>
    </subcellularLocation>
</comment>
<dbReference type="InterPro" id="IPR017441">
    <property type="entry name" value="Protein_kinase_ATP_BS"/>
</dbReference>
<dbReference type="Proteomes" id="UP001327560">
    <property type="component" value="Chromosome 7"/>
</dbReference>
<feature type="binding site" evidence="11">
    <location>
        <position position="396"/>
    </location>
    <ligand>
        <name>ATP</name>
        <dbReference type="ChEBI" id="CHEBI:30616"/>
    </ligand>
</feature>
<keyword evidence="17" id="KW-1185">Reference proteome</keyword>
<sequence>MASQRSQPLFVALLLLLAASSSDAASSPEADVLLQFKATLSDPTNALKSWDATKSNPCANWAGVICDNDGKVSGLRLEEMSLSGALSDIGLLDGLPGLRTLSFIKNSFEGPMPEVAKLQSLRALFLSSNKFTGVIPENAFEGMSWLKKLYLSDNDFSGPIPMSIAGLPKLLELGLDRNRFSGMIPPLKLNDMKLLNLSNNNLEGSIPESMKNMKPAIFAGNKGLCGKPLQAACQSAESIEKPVPAAPSTLSNQQPVVIAAVAIFIITGLIAVVFLMPRQRHGADDDQLSQPLSTSKSSSKEEPCTEKKLEEGTAGSECGSTRGRKPSASPGGGKDHDHARLIFVRQGRERFELQDLLKSSAEVLGTGHFGCAYRASLSTGHSMVVKRFRDMNRVGKEDFEEHMRRLGRLSHTNLLPLVAYYYRKDEKLLVTDYVAKKSLAHALHGSRAAVKSTAALDWPTRLKIVRGIAKGLNYLYEELQMLSTPHGHLKAANVLLSDSFEPLLADYALVPVMNQTPAQQFMISFKSPESKQEGKTTKKSDVWSLGILILEILTSKIPTTVSPQGKEAVDLPAWVSSVAEEEWTSKVLDPEMKAGNNSEGEIIKLLKIGLACCEENFEKRCELEEVLDKLEELKEEGSSAAEAKTGDDLSLVDIN</sequence>
<keyword evidence="16" id="KW-0675">Receptor</keyword>
<dbReference type="SUPFAM" id="SSF56112">
    <property type="entry name" value="Protein kinase-like (PK-like)"/>
    <property type="match status" value="1"/>
</dbReference>
<dbReference type="Pfam" id="PF07714">
    <property type="entry name" value="PK_Tyr_Ser-Thr"/>
    <property type="match status" value="1"/>
</dbReference>
<evidence type="ECO:0000256" key="6">
    <source>
        <dbReference type="ARBA" id="ARBA00022741"/>
    </source>
</evidence>
<evidence type="ECO:0000256" key="9">
    <source>
        <dbReference type="ARBA" id="ARBA00023136"/>
    </source>
</evidence>
<proteinExistence type="predicted"/>
<evidence type="ECO:0000256" key="8">
    <source>
        <dbReference type="ARBA" id="ARBA00022989"/>
    </source>
</evidence>
<dbReference type="PROSITE" id="PS50011">
    <property type="entry name" value="PROTEIN_KINASE_DOM"/>
    <property type="match status" value="1"/>
</dbReference>
<organism evidence="16 17">
    <name type="scientific">Canna indica</name>
    <name type="common">Indian-shot</name>
    <dbReference type="NCBI Taxonomy" id="4628"/>
    <lineage>
        <taxon>Eukaryota</taxon>
        <taxon>Viridiplantae</taxon>
        <taxon>Streptophyta</taxon>
        <taxon>Embryophyta</taxon>
        <taxon>Tracheophyta</taxon>
        <taxon>Spermatophyta</taxon>
        <taxon>Magnoliopsida</taxon>
        <taxon>Liliopsida</taxon>
        <taxon>Zingiberales</taxon>
        <taxon>Cannaceae</taxon>
        <taxon>Canna</taxon>
    </lineage>
</organism>
<keyword evidence="6 11" id="KW-0547">Nucleotide-binding</keyword>
<dbReference type="PANTHER" id="PTHR48007">
    <property type="entry name" value="LEUCINE-RICH REPEAT RECEPTOR-LIKE PROTEIN KINASE PXC1"/>
    <property type="match status" value="1"/>
</dbReference>
<keyword evidence="5" id="KW-0677">Repeat</keyword>
<dbReference type="Pfam" id="PF00560">
    <property type="entry name" value="LRR_1"/>
    <property type="match status" value="1"/>
</dbReference>
<dbReference type="InterPro" id="IPR001611">
    <property type="entry name" value="Leu-rich_rpt"/>
</dbReference>
<evidence type="ECO:0000256" key="2">
    <source>
        <dbReference type="ARBA" id="ARBA00022614"/>
    </source>
</evidence>
<reference evidence="16 17" key="1">
    <citation type="submission" date="2023-10" db="EMBL/GenBank/DDBJ databases">
        <title>Chromosome-scale genome assembly provides insights into flower coloration mechanisms of Canna indica.</title>
        <authorList>
            <person name="Li C."/>
        </authorList>
    </citation>
    <scope>NUCLEOTIDE SEQUENCE [LARGE SCALE GENOMIC DNA]</scope>
    <source>
        <tissue evidence="16">Flower</tissue>
    </source>
</reference>
<dbReference type="InterPro" id="IPR001245">
    <property type="entry name" value="Ser-Thr/Tyr_kinase_cat_dom"/>
</dbReference>
<keyword evidence="7 11" id="KW-0067">ATP-binding</keyword>
<dbReference type="SUPFAM" id="SSF52058">
    <property type="entry name" value="L domain-like"/>
    <property type="match status" value="1"/>
</dbReference>
<dbReference type="Gene3D" id="3.80.10.10">
    <property type="entry name" value="Ribonuclease Inhibitor"/>
    <property type="match status" value="2"/>
</dbReference>
<dbReference type="InterPro" id="IPR032675">
    <property type="entry name" value="LRR_dom_sf"/>
</dbReference>
<dbReference type="EMBL" id="CP136896">
    <property type="protein sequence ID" value="WOL13833.1"/>
    <property type="molecule type" value="Genomic_DNA"/>
</dbReference>
<evidence type="ECO:0000256" key="4">
    <source>
        <dbReference type="ARBA" id="ARBA00022729"/>
    </source>
</evidence>
<dbReference type="FunFam" id="3.80.10.10:FF:000400">
    <property type="entry name" value="Nuclear pore complex protein NUP107"/>
    <property type="match status" value="1"/>
</dbReference>